<dbReference type="Proteomes" id="UP001295684">
    <property type="component" value="Unassembled WGS sequence"/>
</dbReference>
<gene>
    <name evidence="1" type="ORF">ECRASSUSDP1_LOCUS15066</name>
</gene>
<dbReference type="AlphaFoldDB" id="A0AAD1XJF0"/>
<name>A0AAD1XJF0_EUPCR</name>
<evidence type="ECO:0000313" key="1">
    <source>
        <dbReference type="EMBL" id="CAI2373720.1"/>
    </source>
</evidence>
<proteinExistence type="predicted"/>
<reference evidence="1" key="1">
    <citation type="submission" date="2023-07" db="EMBL/GenBank/DDBJ databases">
        <authorList>
            <consortium name="AG Swart"/>
            <person name="Singh M."/>
            <person name="Singh A."/>
            <person name="Seah K."/>
            <person name="Emmerich C."/>
        </authorList>
    </citation>
    <scope>NUCLEOTIDE SEQUENCE</scope>
    <source>
        <strain evidence="1">DP1</strain>
    </source>
</reference>
<keyword evidence="2" id="KW-1185">Reference proteome</keyword>
<sequence length="44" mass="5049">MSLHLFYRMCKRGTVIKKNKARRGGAPNQDNSYFTLLSTKDSIT</sequence>
<dbReference type="EMBL" id="CAMPGE010015078">
    <property type="protein sequence ID" value="CAI2373720.1"/>
    <property type="molecule type" value="Genomic_DNA"/>
</dbReference>
<accession>A0AAD1XJF0</accession>
<comment type="caution">
    <text evidence="1">The sequence shown here is derived from an EMBL/GenBank/DDBJ whole genome shotgun (WGS) entry which is preliminary data.</text>
</comment>
<evidence type="ECO:0000313" key="2">
    <source>
        <dbReference type="Proteomes" id="UP001295684"/>
    </source>
</evidence>
<organism evidence="1 2">
    <name type="scientific">Euplotes crassus</name>
    <dbReference type="NCBI Taxonomy" id="5936"/>
    <lineage>
        <taxon>Eukaryota</taxon>
        <taxon>Sar</taxon>
        <taxon>Alveolata</taxon>
        <taxon>Ciliophora</taxon>
        <taxon>Intramacronucleata</taxon>
        <taxon>Spirotrichea</taxon>
        <taxon>Hypotrichia</taxon>
        <taxon>Euplotida</taxon>
        <taxon>Euplotidae</taxon>
        <taxon>Moneuplotes</taxon>
    </lineage>
</organism>
<protein>
    <submittedName>
        <fullName evidence="1">Uncharacterized protein</fullName>
    </submittedName>
</protein>